<proteinExistence type="predicted"/>
<dbReference type="EMBL" id="JABEBT010000043">
    <property type="protein sequence ID" value="KAF7635360.1"/>
    <property type="molecule type" value="Genomic_DNA"/>
</dbReference>
<feature type="region of interest" description="Disordered" evidence="1">
    <location>
        <begin position="97"/>
        <end position="124"/>
    </location>
</feature>
<accession>A0A8S9ZPL4</accession>
<name>A0A8S9ZPL4_9BILA</name>
<organism evidence="2 3">
    <name type="scientific">Meloidogyne graminicola</name>
    <dbReference type="NCBI Taxonomy" id="189291"/>
    <lineage>
        <taxon>Eukaryota</taxon>
        <taxon>Metazoa</taxon>
        <taxon>Ecdysozoa</taxon>
        <taxon>Nematoda</taxon>
        <taxon>Chromadorea</taxon>
        <taxon>Rhabditida</taxon>
        <taxon>Tylenchina</taxon>
        <taxon>Tylenchomorpha</taxon>
        <taxon>Tylenchoidea</taxon>
        <taxon>Meloidogynidae</taxon>
        <taxon>Meloidogyninae</taxon>
        <taxon>Meloidogyne</taxon>
    </lineage>
</organism>
<evidence type="ECO:0000256" key="1">
    <source>
        <dbReference type="SAM" id="MobiDB-lite"/>
    </source>
</evidence>
<evidence type="ECO:0000313" key="3">
    <source>
        <dbReference type="Proteomes" id="UP000605970"/>
    </source>
</evidence>
<reference evidence="2" key="1">
    <citation type="journal article" date="2020" name="Ecol. Evol.">
        <title>Genome structure and content of the rice root-knot nematode (Meloidogyne graminicola).</title>
        <authorList>
            <person name="Phan N.T."/>
            <person name="Danchin E.G.J."/>
            <person name="Klopp C."/>
            <person name="Perfus-Barbeoch L."/>
            <person name="Kozlowski D.K."/>
            <person name="Koutsovoulos G.D."/>
            <person name="Lopez-Roques C."/>
            <person name="Bouchez O."/>
            <person name="Zahm M."/>
            <person name="Besnard G."/>
            <person name="Bellafiore S."/>
        </authorList>
    </citation>
    <scope>NUCLEOTIDE SEQUENCE</scope>
    <source>
        <strain evidence="2">VN-18</strain>
    </source>
</reference>
<dbReference type="AlphaFoldDB" id="A0A8S9ZPL4"/>
<gene>
    <name evidence="2" type="ORF">Mgra_00005182</name>
</gene>
<sequence>MINNWVDDELHKILGYSDSATVAFIIAQAKKSADTDDFIDRLKGSFDDITNDVKIFASKLLDKVPRTVKKTIQKQKGPSQFELENLTIQRLNARLKPLDDDDYDEPSTSFDMPKKLTLKRKKKV</sequence>
<protein>
    <submittedName>
        <fullName evidence="2">Uncharacterized protein</fullName>
    </submittedName>
</protein>
<dbReference type="OrthoDB" id="5850105at2759"/>
<comment type="caution">
    <text evidence="2">The sequence shown here is derived from an EMBL/GenBank/DDBJ whole genome shotgun (WGS) entry which is preliminary data.</text>
</comment>
<dbReference type="Proteomes" id="UP000605970">
    <property type="component" value="Unassembled WGS sequence"/>
</dbReference>
<keyword evidence="3" id="KW-1185">Reference proteome</keyword>
<evidence type="ECO:0000313" key="2">
    <source>
        <dbReference type="EMBL" id="KAF7635360.1"/>
    </source>
</evidence>